<protein>
    <submittedName>
        <fullName evidence="2">Uncharacterized protein</fullName>
    </submittedName>
</protein>
<keyword evidence="1" id="KW-0472">Membrane</keyword>
<dbReference type="Proteomes" id="UP000198409">
    <property type="component" value="Unassembled WGS sequence"/>
</dbReference>
<keyword evidence="5" id="KW-1185">Reference proteome</keyword>
<accession>A0A238YCF5</accession>
<dbReference type="OrthoDB" id="8402570at2"/>
<evidence type="ECO:0000256" key="1">
    <source>
        <dbReference type="SAM" id="Phobius"/>
    </source>
</evidence>
<keyword evidence="1" id="KW-1133">Transmembrane helix</keyword>
<evidence type="ECO:0000313" key="5">
    <source>
        <dbReference type="Proteomes" id="UP000292859"/>
    </source>
</evidence>
<name>A0A238YCF5_9RHOB</name>
<feature type="transmembrane region" description="Helical" evidence="1">
    <location>
        <begin position="207"/>
        <end position="231"/>
    </location>
</feature>
<dbReference type="Proteomes" id="UP000292859">
    <property type="component" value="Unassembled WGS sequence"/>
</dbReference>
<dbReference type="RefSeq" id="WP_131023383.1">
    <property type="nucleotide sequence ID" value="NZ_FZNM01000016.1"/>
</dbReference>
<proteinExistence type="predicted"/>
<evidence type="ECO:0000313" key="3">
    <source>
        <dbReference type="EMBL" id="TBN46966.1"/>
    </source>
</evidence>
<gene>
    <name evidence="3" type="ORF">EYF88_15735</name>
    <name evidence="2" type="ORF">SAMN06265378_11643</name>
</gene>
<sequence>MPNMICQRAAPSPRHIAAGLGDASRQEICGLLALLNAARLSKIVGVMGEAARRKLVSDDKQRADRLTAFAKDLLDGPLSTNTLRSRLWLGVKQGLGLPDLYPLSTRGLEKEAAAIAVRASEILAPAVANSQQERADAELSFMGRAGRQLLRRATGAGGRARAAVTFPDVVAHEMMVMMEGLAAASDRGELDPEVAAAIRKGQQAISAAVLAGGGWAAMASAIGSAGFAPYLVAAKLSAVIPFVAGPTLTSLLFVMINPVTVIAGSAALGYLAISGRASAARKVAAARVAILLAVRGQGADDGMAALLDAFRGLHQMPDTELRHLNGKQRKAVRGLAETIIATMSTSIPPMSAEAPGLWGAHIAVEQSTDRQDTALVAGLTAGDMLYHAAAVDPAVLAAVDFSRVTEFDTPLDLAVHVENFASQGARVALRGYSAEQLVMAQLIEEGHDVVLPESATMPGYDLIVDGVPVQVKCGTSISLLQDHFAKYPDVPVIADTDLAAQAQALDEPWAPMVTTASGFDLDHVQSLVDRSLEAAAGLADVPVPLYATIIGGARAAHKAWTGQIPVEDLPAWLVIDLTIRGGLTGAGQAGGAILGLVALGPAGALILGPVAGVAALLGTGRAHDLLDRGIRSEWRAEVLKVARDMHAALLKAANGQITALTFRLNRLRTADSTLPRELFIWLEARMADDLIAAIEARDRMPPPSSLRAAMELLVKASATDMVNYNVLRARHRLAHCLAAKPSTTDAAKELGAKVSEAIRGHAGRVSQ</sequence>
<dbReference type="EMBL" id="SIRL01000015">
    <property type="protein sequence ID" value="TBN46966.1"/>
    <property type="molecule type" value="Genomic_DNA"/>
</dbReference>
<reference evidence="3 5" key="3">
    <citation type="submission" date="2019-02" db="EMBL/GenBank/DDBJ databases">
        <authorList>
            <person name="Zhang G."/>
        </authorList>
    </citation>
    <scope>NUCLEOTIDE SEQUENCE [LARGE SCALE GENOMIC DNA]</scope>
    <source>
        <strain evidence="3 5">CMB17</strain>
    </source>
</reference>
<feature type="transmembrane region" description="Helical" evidence="1">
    <location>
        <begin position="251"/>
        <end position="273"/>
    </location>
</feature>
<evidence type="ECO:0000313" key="2">
    <source>
        <dbReference type="EMBL" id="SNR68049.1"/>
    </source>
</evidence>
<reference evidence="2" key="1">
    <citation type="submission" date="2017-06" db="EMBL/GenBank/DDBJ databases">
        <authorList>
            <person name="Kim H.J."/>
            <person name="Triplett B.A."/>
        </authorList>
    </citation>
    <scope>NUCLEOTIDE SEQUENCE [LARGE SCALE GENOMIC DNA]</scope>
    <source>
        <strain evidence="2">DSM 26170</strain>
    </source>
</reference>
<reference evidence="4" key="2">
    <citation type="submission" date="2017-06" db="EMBL/GenBank/DDBJ databases">
        <authorList>
            <person name="Varghese N."/>
            <person name="Submissions S."/>
        </authorList>
    </citation>
    <scope>NUCLEOTIDE SEQUENCE [LARGE SCALE GENOMIC DNA]</scope>
    <source>
        <strain evidence="4">DSM 26170</strain>
    </source>
</reference>
<keyword evidence="1" id="KW-0812">Transmembrane</keyword>
<evidence type="ECO:0000313" key="4">
    <source>
        <dbReference type="Proteomes" id="UP000198409"/>
    </source>
</evidence>
<dbReference type="EMBL" id="FZNM01000016">
    <property type="protein sequence ID" value="SNR68049.1"/>
    <property type="molecule type" value="Genomic_DNA"/>
</dbReference>
<organism evidence="2 4">
    <name type="scientific">Paracoccus sediminis</name>
    <dbReference type="NCBI Taxonomy" id="1214787"/>
    <lineage>
        <taxon>Bacteria</taxon>
        <taxon>Pseudomonadati</taxon>
        <taxon>Pseudomonadota</taxon>
        <taxon>Alphaproteobacteria</taxon>
        <taxon>Rhodobacterales</taxon>
        <taxon>Paracoccaceae</taxon>
        <taxon>Paracoccus</taxon>
    </lineage>
</organism>
<dbReference type="AlphaFoldDB" id="A0A238YCF5"/>